<dbReference type="GO" id="GO:0005886">
    <property type="term" value="C:plasma membrane"/>
    <property type="evidence" value="ECO:0007669"/>
    <property type="project" value="UniProtKB-UniRule"/>
</dbReference>
<evidence type="ECO:0000256" key="8">
    <source>
        <dbReference type="SAM" id="MobiDB-lite"/>
    </source>
</evidence>
<feature type="transmembrane region" description="Helical" evidence="9">
    <location>
        <begin position="335"/>
        <end position="358"/>
    </location>
</feature>
<dbReference type="PIRSF" id="PIRSF017209">
    <property type="entry name" value="Memb_At2g17000_prd"/>
    <property type="match status" value="1"/>
</dbReference>
<evidence type="ECO:0000259" key="10">
    <source>
        <dbReference type="Pfam" id="PF00924"/>
    </source>
</evidence>
<dbReference type="Pfam" id="PF00924">
    <property type="entry name" value="MS_channel_2nd"/>
    <property type="match status" value="1"/>
</dbReference>
<dbReference type="Proteomes" id="UP001202328">
    <property type="component" value="Unassembled WGS sequence"/>
</dbReference>
<evidence type="ECO:0000256" key="7">
    <source>
        <dbReference type="PIRNR" id="PIRNR017209"/>
    </source>
</evidence>
<dbReference type="InterPro" id="IPR006685">
    <property type="entry name" value="MscS_channel_2nd"/>
</dbReference>
<evidence type="ECO:0000256" key="2">
    <source>
        <dbReference type="ARBA" id="ARBA00008017"/>
    </source>
</evidence>
<feature type="transmembrane region" description="Helical" evidence="9">
    <location>
        <begin position="723"/>
        <end position="749"/>
    </location>
</feature>
<feature type="region of interest" description="Disordered" evidence="8">
    <location>
        <begin position="123"/>
        <end position="144"/>
    </location>
</feature>
<gene>
    <name evidence="11" type="ORF">MKW98_008345</name>
    <name evidence="12" type="ORF">MKW98_012476</name>
</gene>
<dbReference type="PANTHER" id="PTHR31618:SF1">
    <property type="entry name" value="EF-HAND DOMAIN-CONTAINING PROTEIN"/>
    <property type="match status" value="1"/>
</dbReference>
<evidence type="ECO:0000256" key="4">
    <source>
        <dbReference type="ARBA" id="ARBA00022692"/>
    </source>
</evidence>
<dbReference type="InterPro" id="IPR010920">
    <property type="entry name" value="LSM_dom_sf"/>
</dbReference>
<feature type="region of interest" description="Disordered" evidence="8">
    <location>
        <begin position="1"/>
        <end position="25"/>
    </location>
</feature>
<feature type="transmembrane region" description="Helical" evidence="9">
    <location>
        <begin position="370"/>
        <end position="395"/>
    </location>
</feature>
<feature type="region of interest" description="Disordered" evidence="8">
    <location>
        <begin position="207"/>
        <end position="242"/>
    </location>
</feature>
<evidence type="ECO:0000313" key="12">
    <source>
        <dbReference type="EMBL" id="KAI3924602.1"/>
    </source>
</evidence>
<dbReference type="GO" id="GO:0006820">
    <property type="term" value="P:monoatomic anion transport"/>
    <property type="evidence" value="ECO:0007669"/>
    <property type="project" value="TreeGrafter"/>
</dbReference>
<keyword evidence="4 9" id="KW-0812">Transmembrane</keyword>
<comment type="caution">
    <text evidence="11">The sequence shown here is derived from an EMBL/GenBank/DDBJ whole genome shotgun (WGS) entry which is preliminary data.</text>
</comment>
<evidence type="ECO:0000256" key="3">
    <source>
        <dbReference type="ARBA" id="ARBA00022448"/>
    </source>
</evidence>
<keyword evidence="3" id="KW-0813">Transport</keyword>
<dbReference type="GO" id="GO:0008381">
    <property type="term" value="F:mechanosensitive monoatomic ion channel activity"/>
    <property type="evidence" value="ECO:0007669"/>
    <property type="project" value="TreeGrafter"/>
</dbReference>
<comment type="similarity">
    <text evidence="2 7">Belongs to the MscS (TC 1.A.23) family.</text>
</comment>
<dbReference type="Gene3D" id="2.30.30.60">
    <property type="match status" value="1"/>
</dbReference>
<dbReference type="GO" id="GO:0050982">
    <property type="term" value="P:detection of mechanical stimulus"/>
    <property type="evidence" value="ECO:0007669"/>
    <property type="project" value="UniProtKB-ARBA"/>
</dbReference>
<feature type="transmembrane region" description="Helical" evidence="9">
    <location>
        <begin position="445"/>
        <end position="465"/>
    </location>
</feature>
<organism evidence="11 13">
    <name type="scientific">Papaver atlanticum</name>
    <dbReference type="NCBI Taxonomy" id="357466"/>
    <lineage>
        <taxon>Eukaryota</taxon>
        <taxon>Viridiplantae</taxon>
        <taxon>Streptophyta</taxon>
        <taxon>Embryophyta</taxon>
        <taxon>Tracheophyta</taxon>
        <taxon>Spermatophyta</taxon>
        <taxon>Magnoliopsida</taxon>
        <taxon>Ranunculales</taxon>
        <taxon>Papaveraceae</taxon>
        <taxon>Papaveroideae</taxon>
        <taxon>Papaver</taxon>
    </lineage>
</organism>
<protein>
    <recommendedName>
        <fullName evidence="7">Mechanosensitive ion channel protein</fullName>
    </recommendedName>
</protein>
<keyword evidence="13" id="KW-1185">Reference proteome</keyword>
<dbReference type="SUPFAM" id="SSF50182">
    <property type="entry name" value="Sm-like ribonucleoproteins"/>
    <property type="match status" value="1"/>
</dbReference>
<name>A0AAD4SF63_9MAGN</name>
<evidence type="ECO:0000313" key="11">
    <source>
        <dbReference type="EMBL" id="KAI3902624.1"/>
    </source>
</evidence>
<dbReference type="AlphaFoldDB" id="A0AAD4SF63"/>
<dbReference type="InterPro" id="IPR016688">
    <property type="entry name" value="MscS-like_plants/fungi"/>
</dbReference>
<feature type="transmembrane region" description="Helical" evidence="9">
    <location>
        <begin position="755"/>
        <end position="778"/>
    </location>
</feature>
<proteinExistence type="inferred from homology"/>
<dbReference type="InterPro" id="IPR023408">
    <property type="entry name" value="MscS_beta-dom_sf"/>
</dbReference>
<dbReference type="FunFam" id="2.30.30.60:FF:000003">
    <property type="entry name" value="Predicted mechanosensitive ion channel"/>
    <property type="match status" value="1"/>
</dbReference>
<feature type="transmembrane region" description="Helical" evidence="9">
    <location>
        <begin position="415"/>
        <end position="433"/>
    </location>
</feature>
<dbReference type="PANTHER" id="PTHR31618">
    <property type="entry name" value="MECHANOSENSITIVE ION CHANNEL PROTEIN 5"/>
    <property type="match status" value="1"/>
</dbReference>
<accession>A0AAD4SF63</accession>
<keyword evidence="5 9" id="KW-1133">Transmembrane helix</keyword>
<evidence type="ECO:0000256" key="5">
    <source>
        <dbReference type="ARBA" id="ARBA00022989"/>
    </source>
</evidence>
<sequence>MDPLRPFKSQNSYKHSRKISGGDIGEHHHEAQPILFHHNHDEESPMDSDDRREVIVKIDGNNDTPNDLNFVVAESGNGIKNNETNNTSSRHWRKSSLEFWNEDNNASGSGNVNAADRFCFQQQHSSSAASSSAQGGTNNIDPPSHLIKQFLNKQKDSGELSLDMDLEMVELQYENRSLPPIAESPSSTQQSKELRVSFHDFTSSKDRIEIDSNGLSSRTSSEEEVDHNSSNTNNGGGTGSINSGLYNRKSFLRNASNISFQTNKSLLRTKTKSRLMDPPDDQYIRRSGAIGRTSGTMRSGFLGKGSTIDEDEEDPFADEDLPGEFRKANLSALTILQWVSLILILAAFICSLLIPAIVKKTLWELHLWKWELLILVLICGRLLSGWGIRIVVFFIERNFLLRKRVLYFVYGVRKAVQNCLWLGLVLMAWHFMFDKTVERQVKNKVLPYVTKIIICLLVGTLIWLVKTLFVKVLASSFHMSTYFDRIQDSLFNQYVIQALSGPPLVEIQRSQEEDDRVMAEVRKLQNAGATMPADLRAAAFPENMSGRISGRVMGSGGIQQRSARIGFSGAIPKQSQTPEQGITIDHLHKLNQKNISAWNMKRLMNIVRHGVMSTLDERILDSTGEDETKMQIRSECEAKHAAKNIFNNVAKRGSKYIYLQDLMNFMREDEAIKTINLFEGAKETKRVSKKALKNWVVNAFRERRALALTLTDTKTAVKKLHHIVNCVVGVIILIIWLLILGITTVHLLGFLATQLLLVVFIFGNTCKTMFESIIFLFVMHPFDVGDRCEIDGVQMVVEEMNILTTVFLRFDNQKITYPNTVLATMCIGNYYRSPDMGESIDIGIHLSTPAEKLAIFKQKITGFIEGKLDYWYPAPMVVVRDVDEMNRLKVSIWCQHRMNHQDMGERYARRAGIVEEMIKVMKDLEIEYRMLPLDVNVRNIPTPTLQSARLPPTWTDT</sequence>
<evidence type="ECO:0000313" key="13">
    <source>
        <dbReference type="Proteomes" id="UP001202328"/>
    </source>
</evidence>
<dbReference type="EMBL" id="JAJJMB010011287">
    <property type="protein sequence ID" value="KAI3902624.1"/>
    <property type="molecule type" value="Genomic_DNA"/>
</dbReference>
<reference evidence="11" key="1">
    <citation type="submission" date="2022-04" db="EMBL/GenBank/DDBJ databases">
        <title>A functionally conserved STORR gene fusion in Papaver species that diverged 16.8 million years ago.</title>
        <authorList>
            <person name="Catania T."/>
        </authorList>
    </citation>
    <scope>NUCLEOTIDE SEQUENCE</scope>
    <source>
        <strain evidence="11">S-188037</strain>
    </source>
</reference>
<evidence type="ECO:0000256" key="9">
    <source>
        <dbReference type="SAM" id="Phobius"/>
    </source>
</evidence>
<evidence type="ECO:0000256" key="1">
    <source>
        <dbReference type="ARBA" id="ARBA00004141"/>
    </source>
</evidence>
<feature type="domain" description="Mechanosensitive ion channel MscS" evidence="10">
    <location>
        <begin position="770"/>
        <end position="830"/>
    </location>
</feature>
<evidence type="ECO:0000256" key="6">
    <source>
        <dbReference type="ARBA" id="ARBA00023136"/>
    </source>
</evidence>
<dbReference type="EMBL" id="JAJJMB010008313">
    <property type="protein sequence ID" value="KAI3924602.1"/>
    <property type="molecule type" value="Genomic_DNA"/>
</dbReference>
<feature type="compositionally biased region" description="Low complexity" evidence="8">
    <location>
        <begin position="123"/>
        <end position="134"/>
    </location>
</feature>
<keyword evidence="6 7" id="KW-0472">Membrane</keyword>
<comment type="subcellular location">
    <subcellularLocation>
        <location evidence="1">Membrane</location>
        <topology evidence="1">Multi-pass membrane protein</topology>
    </subcellularLocation>
</comment>